<protein>
    <submittedName>
        <fullName evidence="1">Amp dependent CoA ligase</fullName>
    </submittedName>
</protein>
<keyword evidence="1" id="KW-0436">Ligase</keyword>
<keyword evidence="2" id="KW-1185">Reference proteome</keyword>
<evidence type="ECO:0000313" key="1">
    <source>
        <dbReference type="EMBL" id="KAI0066477.1"/>
    </source>
</evidence>
<comment type="caution">
    <text evidence="1">The sequence shown here is derived from an EMBL/GenBank/DDBJ whole genome shotgun (WGS) entry which is preliminary data.</text>
</comment>
<dbReference type="Proteomes" id="UP000814140">
    <property type="component" value="Unassembled WGS sequence"/>
</dbReference>
<accession>A0ACB8TDH9</accession>
<sequence>MTEFASISVSLPHIPDDVTLAQFMLDAAHPTRPVRGPNTAWLIEDATGRRIDYEEIRARVFGLANALSLKWNIREDEVVCIFSPNHVDYPVAVWAVHRLGAIVTAANPSYNAEELAYQLTATKAVNIIAHPAFLPAALTAAKQAGIPPERVIPIDPASEAQRRHLAPTLGELVAYGLAHEASFVERRLNPGEGKTKLAFLSFSSGTTGKPKAVAISHYAPIANVISMAAHMRINEEYAAWDQRRFRPGDVGIAVLPFFHIYGLVVNMHFLLYAGQTLVVVPKFDFVKYLESITKYRITHLLVVPPQVVLLCKHPATKKYDLSHVRYVFSGAAPLSAELSEHIVKVLPNAHIGQGYGMTETSTTVTMFPLSQRIGTLGSAGQLLPGVRARVVKSDGTYAKAGEQGELYVTGPSMALRYANNEQATKETFIDGWVRTGDEVIIDKNGDVFVVDRLKEIMKVRGFQVAPAELEGHLLTQPDVGDCCVVGVPDDYSGEVPLAFVVLTADAAKRAASSASQAEKLKAAIAKHVADHKIYYKRLSGGVVFVDSIPKNPSGKLLRRVLRDQAKLLRTTSKPMQAKL</sequence>
<reference evidence="1" key="2">
    <citation type="journal article" date="2022" name="New Phytol.">
        <title>Evolutionary transition to the ectomycorrhizal habit in the genomes of a hyperdiverse lineage of mushroom-forming fungi.</title>
        <authorList>
            <person name="Looney B."/>
            <person name="Miyauchi S."/>
            <person name="Morin E."/>
            <person name="Drula E."/>
            <person name="Courty P.E."/>
            <person name="Kohler A."/>
            <person name="Kuo A."/>
            <person name="LaButti K."/>
            <person name="Pangilinan J."/>
            <person name="Lipzen A."/>
            <person name="Riley R."/>
            <person name="Andreopoulos W."/>
            <person name="He G."/>
            <person name="Johnson J."/>
            <person name="Nolan M."/>
            <person name="Tritt A."/>
            <person name="Barry K.W."/>
            <person name="Grigoriev I.V."/>
            <person name="Nagy L.G."/>
            <person name="Hibbett D."/>
            <person name="Henrissat B."/>
            <person name="Matheny P.B."/>
            <person name="Labbe J."/>
            <person name="Martin F.M."/>
        </authorList>
    </citation>
    <scope>NUCLEOTIDE SEQUENCE</scope>
    <source>
        <strain evidence="1">HHB10654</strain>
    </source>
</reference>
<evidence type="ECO:0000313" key="2">
    <source>
        <dbReference type="Proteomes" id="UP000814140"/>
    </source>
</evidence>
<gene>
    <name evidence="1" type="ORF">BV25DRAFT_1912546</name>
</gene>
<name>A0ACB8TDH9_9AGAM</name>
<organism evidence="1 2">
    <name type="scientific">Artomyces pyxidatus</name>
    <dbReference type="NCBI Taxonomy" id="48021"/>
    <lineage>
        <taxon>Eukaryota</taxon>
        <taxon>Fungi</taxon>
        <taxon>Dikarya</taxon>
        <taxon>Basidiomycota</taxon>
        <taxon>Agaricomycotina</taxon>
        <taxon>Agaricomycetes</taxon>
        <taxon>Russulales</taxon>
        <taxon>Auriscalpiaceae</taxon>
        <taxon>Artomyces</taxon>
    </lineage>
</organism>
<proteinExistence type="predicted"/>
<reference evidence="1" key="1">
    <citation type="submission" date="2021-03" db="EMBL/GenBank/DDBJ databases">
        <authorList>
            <consortium name="DOE Joint Genome Institute"/>
            <person name="Ahrendt S."/>
            <person name="Looney B.P."/>
            <person name="Miyauchi S."/>
            <person name="Morin E."/>
            <person name="Drula E."/>
            <person name="Courty P.E."/>
            <person name="Chicoki N."/>
            <person name="Fauchery L."/>
            <person name="Kohler A."/>
            <person name="Kuo A."/>
            <person name="Labutti K."/>
            <person name="Pangilinan J."/>
            <person name="Lipzen A."/>
            <person name="Riley R."/>
            <person name="Andreopoulos W."/>
            <person name="He G."/>
            <person name="Johnson J."/>
            <person name="Barry K.W."/>
            <person name="Grigoriev I.V."/>
            <person name="Nagy L."/>
            <person name="Hibbett D."/>
            <person name="Henrissat B."/>
            <person name="Matheny P.B."/>
            <person name="Labbe J."/>
            <person name="Martin F."/>
        </authorList>
    </citation>
    <scope>NUCLEOTIDE SEQUENCE</scope>
    <source>
        <strain evidence="1">HHB10654</strain>
    </source>
</reference>
<dbReference type="EMBL" id="MU277192">
    <property type="protein sequence ID" value="KAI0066477.1"/>
    <property type="molecule type" value="Genomic_DNA"/>
</dbReference>